<dbReference type="Proteomes" id="UP001597092">
    <property type="component" value="Unassembled WGS sequence"/>
</dbReference>
<accession>A0ABD6E016</accession>
<evidence type="ECO:0000256" key="1">
    <source>
        <dbReference type="SAM" id="MobiDB-lite"/>
    </source>
</evidence>
<keyword evidence="3" id="KW-1185">Reference proteome</keyword>
<organism evidence="2 3">
    <name type="scientific">Halobellus litoreus</name>
    <dbReference type="NCBI Taxonomy" id="755310"/>
    <lineage>
        <taxon>Archaea</taxon>
        <taxon>Methanobacteriati</taxon>
        <taxon>Methanobacteriota</taxon>
        <taxon>Stenosarchaea group</taxon>
        <taxon>Halobacteria</taxon>
        <taxon>Halobacteriales</taxon>
        <taxon>Haloferacaceae</taxon>
        <taxon>Halobellus</taxon>
    </lineage>
</organism>
<evidence type="ECO:0000313" key="2">
    <source>
        <dbReference type="EMBL" id="MFD1687430.1"/>
    </source>
</evidence>
<proteinExistence type="predicted"/>
<evidence type="ECO:0000313" key="3">
    <source>
        <dbReference type="Proteomes" id="UP001597092"/>
    </source>
</evidence>
<reference evidence="2 3" key="1">
    <citation type="journal article" date="2019" name="Int. J. Syst. Evol. Microbiol.">
        <title>The Global Catalogue of Microorganisms (GCM) 10K type strain sequencing project: providing services to taxonomists for standard genome sequencing and annotation.</title>
        <authorList>
            <consortium name="The Broad Institute Genomics Platform"/>
            <consortium name="The Broad Institute Genome Sequencing Center for Infectious Disease"/>
            <person name="Wu L."/>
            <person name="Ma J."/>
        </authorList>
    </citation>
    <scope>NUCLEOTIDE SEQUENCE [LARGE SCALE GENOMIC DNA]</scope>
    <source>
        <strain evidence="2 3">CGMCC 1.10387</strain>
    </source>
</reference>
<protein>
    <recommendedName>
        <fullName evidence="4">PGF-CTERM protein</fullName>
    </recommendedName>
</protein>
<dbReference type="RefSeq" id="WP_256305637.1">
    <property type="nucleotide sequence ID" value="NZ_JANHAW010000001.1"/>
</dbReference>
<dbReference type="AlphaFoldDB" id="A0ABD6E016"/>
<comment type="caution">
    <text evidence="2">The sequence shown here is derived from an EMBL/GenBank/DDBJ whole genome shotgun (WGS) entry which is preliminary data.</text>
</comment>
<sequence>MTEFTFFEIHLHDGLSFSATNTAPAIGGSGDEAASSEADGEESSDGSGGTEETGTPLGEDSGRLRIGALVALVLLVALAAAAKYLRGDDDLELTELDDFAEE</sequence>
<name>A0ABD6E016_9EURY</name>
<dbReference type="EMBL" id="JBHUDP010000012">
    <property type="protein sequence ID" value="MFD1687430.1"/>
    <property type="molecule type" value="Genomic_DNA"/>
</dbReference>
<gene>
    <name evidence="2" type="ORF">ACFSAS_17685</name>
</gene>
<feature type="region of interest" description="Disordered" evidence="1">
    <location>
        <begin position="21"/>
        <end position="61"/>
    </location>
</feature>
<evidence type="ECO:0008006" key="4">
    <source>
        <dbReference type="Google" id="ProtNLM"/>
    </source>
</evidence>